<reference evidence="1" key="2">
    <citation type="journal article" date="2021" name="PeerJ">
        <title>Extensive microbial diversity within the chicken gut microbiome revealed by metagenomics and culture.</title>
        <authorList>
            <person name="Gilroy R."/>
            <person name="Ravi A."/>
            <person name="Getino M."/>
            <person name="Pursley I."/>
            <person name="Horton D.L."/>
            <person name="Alikhan N.F."/>
            <person name="Baker D."/>
            <person name="Gharbi K."/>
            <person name="Hall N."/>
            <person name="Watson M."/>
            <person name="Adriaenssens E.M."/>
            <person name="Foster-Nyarko E."/>
            <person name="Jarju S."/>
            <person name="Secka A."/>
            <person name="Antonio M."/>
            <person name="Oren A."/>
            <person name="Chaudhuri R.R."/>
            <person name="La Ragione R."/>
            <person name="Hildebrand F."/>
            <person name="Pallen M.J."/>
        </authorList>
    </citation>
    <scope>NUCLEOTIDE SEQUENCE</scope>
    <source>
        <strain evidence="1">10037</strain>
    </source>
</reference>
<sequence length="105" mass="12542">MILLHSATDDAHNINLLAGFISEYNPDIVISSYRDYLDWPRDYLCQKLNLENGYELSDPKQQYVQEFPLGKITRRHGRREEIYPWYFNNTLKNIKKLLMSTPYNL</sequence>
<dbReference type="AlphaFoldDB" id="A0A9D9I3N4"/>
<proteinExistence type="predicted"/>
<evidence type="ECO:0000313" key="2">
    <source>
        <dbReference type="Proteomes" id="UP000823597"/>
    </source>
</evidence>
<protein>
    <submittedName>
        <fullName evidence="1">Uncharacterized protein</fullName>
    </submittedName>
</protein>
<dbReference type="EMBL" id="JADIME010000035">
    <property type="protein sequence ID" value="MBO8465012.1"/>
    <property type="molecule type" value="Genomic_DNA"/>
</dbReference>
<accession>A0A9D9I3N4</accession>
<evidence type="ECO:0000313" key="1">
    <source>
        <dbReference type="EMBL" id="MBO8465012.1"/>
    </source>
</evidence>
<reference evidence="1" key="1">
    <citation type="submission" date="2020-10" db="EMBL/GenBank/DDBJ databases">
        <authorList>
            <person name="Gilroy R."/>
        </authorList>
    </citation>
    <scope>NUCLEOTIDE SEQUENCE</scope>
    <source>
        <strain evidence="1">10037</strain>
    </source>
</reference>
<comment type="caution">
    <text evidence="1">The sequence shown here is derived from an EMBL/GenBank/DDBJ whole genome shotgun (WGS) entry which is preliminary data.</text>
</comment>
<dbReference type="Proteomes" id="UP000823597">
    <property type="component" value="Unassembled WGS sequence"/>
</dbReference>
<name>A0A9D9I3N4_9BACT</name>
<organism evidence="1 2">
    <name type="scientific">Candidatus Merdivivens pullistercoris</name>
    <dbReference type="NCBI Taxonomy" id="2840873"/>
    <lineage>
        <taxon>Bacteria</taxon>
        <taxon>Pseudomonadati</taxon>
        <taxon>Bacteroidota</taxon>
        <taxon>Bacteroidia</taxon>
        <taxon>Bacteroidales</taxon>
        <taxon>Muribaculaceae</taxon>
        <taxon>Muribaculaceae incertae sedis</taxon>
        <taxon>Candidatus Merdivivens</taxon>
    </lineage>
</organism>
<gene>
    <name evidence="1" type="ORF">IAB93_03335</name>
</gene>